<dbReference type="Proteomes" id="UP001201812">
    <property type="component" value="Unassembled WGS sequence"/>
</dbReference>
<dbReference type="AlphaFoldDB" id="A0AAD4R0I8"/>
<evidence type="ECO:0000256" key="1">
    <source>
        <dbReference type="SAM" id="MobiDB-lite"/>
    </source>
</evidence>
<gene>
    <name evidence="2" type="ORF">DdX_15760</name>
</gene>
<proteinExistence type="predicted"/>
<feature type="compositionally biased region" description="Gly residues" evidence="1">
    <location>
        <begin position="185"/>
        <end position="205"/>
    </location>
</feature>
<accession>A0AAD4R0I8</accession>
<evidence type="ECO:0000313" key="2">
    <source>
        <dbReference type="EMBL" id="KAI1701976.1"/>
    </source>
</evidence>
<keyword evidence="3" id="KW-1185">Reference proteome</keyword>
<reference evidence="2" key="1">
    <citation type="submission" date="2022-01" db="EMBL/GenBank/DDBJ databases">
        <title>Genome Sequence Resource for Two Populations of Ditylenchus destructor, the Migratory Endoparasitic Phytonematode.</title>
        <authorList>
            <person name="Zhang H."/>
            <person name="Lin R."/>
            <person name="Xie B."/>
        </authorList>
    </citation>
    <scope>NUCLEOTIDE SEQUENCE</scope>
    <source>
        <strain evidence="2">BazhouSP</strain>
    </source>
</reference>
<comment type="caution">
    <text evidence="2">The sequence shown here is derived from an EMBL/GenBank/DDBJ whole genome shotgun (WGS) entry which is preliminary data.</text>
</comment>
<feature type="region of interest" description="Disordered" evidence="1">
    <location>
        <begin position="181"/>
        <end position="217"/>
    </location>
</feature>
<name>A0AAD4R0I8_9BILA</name>
<evidence type="ECO:0000313" key="3">
    <source>
        <dbReference type="Proteomes" id="UP001201812"/>
    </source>
</evidence>
<sequence>MSLSKRQELPITPKTFIFESFVDPAVFGGIYVRITENSGDSTYTNIVNLYKPEIITHHIYNLLINNIKGDMKTVSYPSGRHTIMLSTNAHGNKLEIQEIPTRGRRQKIMVPVGEPPYHMGRSFLLSHMDVLKAAKDESMVDRRLQTDQEIPVGHFDAAREMGAGELQAGELQAGELQAGELQAGEGDGGDGQFGDGGDSQFGDGGADVPEDDRPSHTSIEYEGTVMQACDQPEGELAAVGVGIVGGSGQEGEHEGSVAGEADLEREWRLLGEGEKGVMGSMGSRAGSSFFRKGNTVAAKLLKKCDN</sequence>
<dbReference type="EMBL" id="JAKKPZ010000107">
    <property type="protein sequence ID" value="KAI1701976.1"/>
    <property type="molecule type" value="Genomic_DNA"/>
</dbReference>
<protein>
    <submittedName>
        <fullName evidence="2">Uncharacterized protein</fullName>
    </submittedName>
</protein>
<organism evidence="2 3">
    <name type="scientific">Ditylenchus destructor</name>
    <dbReference type="NCBI Taxonomy" id="166010"/>
    <lineage>
        <taxon>Eukaryota</taxon>
        <taxon>Metazoa</taxon>
        <taxon>Ecdysozoa</taxon>
        <taxon>Nematoda</taxon>
        <taxon>Chromadorea</taxon>
        <taxon>Rhabditida</taxon>
        <taxon>Tylenchina</taxon>
        <taxon>Tylenchomorpha</taxon>
        <taxon>Sphaerularioidea</taxon>
        <taxon>Anguinidae</taxon>
        <taxon>Anguininae</taxon>
        <taxon>Ditylenchus</taxon>
    </lineage>
</organism>